<evidence type="ECO:0000256" key="2">
    <source>
        <dbReference type="ARBA" id="ARBA00022475"/>
    </source>
</evidence>
<dbReference type="Proteomes" id="UP000306888">
    <property type="component" value="Unassembled WGS sequence"/>
</dbReference>
<protein>
    <submittedName>
        <fullName evidence="10">Threonine/serine exporter</fullName>
    </submittedName>
</protein>
<feature type="domain" description="Threonine/Serine exporter ThrE" evidence="9">
    <location>
        <begin position="5"/>
        <end position="132"/>
    </location>
</feature>
<feature type="transmembrane region" description="Helical" evidence="8">
    <location>
        <begin position="26"/>
        <end position="48"/>
    </location>
</feature>
<keyword evidence="4 8" id="KW-0812">Transmembrane</keyword>
<evidence type="ECO:0000256" key="7">
    <source>
        <dbReference type="ARBA" id="ARBA00034125"/>
    </source>
</evidence>
<evidence type="ECO:0000256" key="4">
    <source>
        <dbReference type="ARBA" id="ARBA00022692"/>
    </source>
</evidence>
<keyword evidence="6 8" id="KW-0472">Membrane</keyword>
<dbReference type="Pfam" id="PF12821">
    <property type="entry name" value="ThrE_2"/>
    <property type="match status" value="1"/>
</dbReference>
<dbReference type="EMBL" id="SRYR01000001">
    <property type="protein sequence ID" value="TGY44472.1"/>
    <property type="molecule type" value="Genomic_DNA"/>
</dbReference>
<dbReference type="RefSeq" id="WP_136005669.1">
    <property type="nucleotide sequence ID" value="NZ_SRYR01000001.1"/>
</dbReference>
<evidence type="ECO:0000256" key="5">
    <source>
        <dbReference type="ARBA" id="ARBA00022989"/>
    </source>
</evidence>
<gene>
    <name evidence="10" type="ORF">E5347_06570</name>
</gene>
<comment type="caution">
    <text evidence="10">The sequence shown here is derived from an EMBL/GenBank/DDBJ whole genome shotgun (WGS) entry which is preliminary data.</text>
</comment>
<feature type="transmembrane region" description="Helical" evidence="8">
    <location>
        <begin position="117"/>
        <end position="137"/>
    </location>
</feature>
<evidence type="ECO:0000256" key="6">
    <source>
        <dbReference type="ARBA" id="ARBA00023136"/>
    </source>
</evidence>
<accession>A0A4S2DRE1</accession>
<evidence type="ECO:0000313" key="10">
    <source>
        <dbReference type="EMBL" id="TGY44472.1"/>
    </source>
</evidence>
<dbReference type="PANTHER" id="PTHR34390">
    <property type="entry name" value="UPF0442 PROTEIN YJJB-RELATED"/>
    <property type="match status" value="1"/>
</dbReference>
<evidence type="ECO:0000256" key="3">
    <source>
        <dbReference type="ARBA" id="ARBA00022519"/>
    </source>
</evidence>
<keyword evidence="2" id="KW-1003">Cell membrane</keyword>
<comment type="subcellular location">
    <subcellularLocation>
        <location evidence="1">Cell membrane</location>
        <topology evidence="1">Multi-pass membrane protein</topology>
    </subcellularLocation>
</comment>
<organism evidence="10 11">
    <name type="scientific">Clostridium sartagoforme</name>
    <dbReference type="NCBI Taxonomy" id="84031"/>
    <lineage>
        <taxon>Bacteria</taxon>
        <taxon>Bacillati</taxon>
        <taxon>Bacillota</taxon>
        <taxon>Clostridia</taxon>
        <taxon>Eubacteriales</taxon>
        <taxon>Clostridiaceae</taxon>
        <taxon>Clostridium</taxon>
    </lineage>
</organism>
<evidence type="ECO:0000256" key="1">
    <source>
        <dbReference type="ARBA" id="ARBA00004651"/>
    </source>
</evidence>
<proteinExistence type="inferred from homology"/>
<dbReference type="PANTHER" id="PTHR34390:SF1">
    <property type="entry name" value="SUCCINATE TRANSPORTER SUBUNIT YJJB-RELATED"/>
    <property type="match status" value="1"/>
</dbReference>
<keyword evidence="11" id="KW-1185">Reference proteome</keyword>
<keyword evidence="5 8" id="KW-1133">Transmembrane helix</keyword>
<dbReference type="OrthoDB" id="9810047at2"/>
<dbReference type="AlphaFoldDB" id="A0A4S2DRE1"/>
<feature type="transmembrane region" description="Helical" evidence="8">
    <location>
        <begin position="79"/>
        <end position="97"/>
    </location>
</feature>
<evidence type="ECO:0000313" key="11">
    <source>
        <dbReference type="Proteomes" id="UP000306888"/>
    </source>
</evidence>
<evidence type="ECO:0000259" key="9">
    <source>
        <dbReference type="Pfam" id="PF12821"/>
    </source>
</evidence>
<keyword evidence="3" id="KW-0997">Cell inner membrane</keyword>
<comment type="similarity">
    <text evidence="7">Belongs to the ThrE exporter (TC 2.A.79) family.</text>
</comment>
<dbReference type="InterPro" id="IPR024528">
    <property type="entry name" value="ThrE_2"/>
</dbReference>
<feature type="transmembrane region" description="Helical" evidence="8">
    <location>
        <begin position="54"/>
        <end position="72"/>
    </location>
</feature>
<dbReference type="InterPro" id="IPR050539">
    <property type="entry name" value="ThrE_Dicarb/AminoAcid_Exp"/>
</dbReference>
<name>A0A4S2DRE1_9CLOT</name>
<dbReference type="GO" id="GO:0015744">
    <property type="term" value="P:succinate transport"/>
    <property type="evidence" value="ECO:0007669"/>
    <property type="project" value="TreeGrafter"/>
</dbReference>
<sequence length="167" mass="18561">MLSESLFAFFATLGFGILFNIKGKNLFYAALGGGLSWFVSLICFEFGLDTTSSFFISAIIFSIYSEIMARVLKTPVTSLIICALIPLVPGGGMYYTMYEAVNGNIMESIELGLNTLASAGSLALGVIFVSTITKLLMSAKNKREIREIEKISKRRLFKYRLDNYRKK</sequence>
<feature type="transmembrane region" description="Helical" evidence="8">
    <location>
        <begin position="6"/>
        <end position="21"/>
    </location>
</feature>
<reference evidence="10 11" key="1">
    <citation type="submission" date="2019-04" db="EMBL/GenBank/DDBJ databases">
        <title>Microbes associate with the intestines of laboratory mice.</title>
        <authorList>
            <person name="Navarre W."/>
            <person name="Wong E."/>
            <person name="Huang K."/>
            <person name="Tropini C."/>
            <person name="Ng K."/>
            <person name="Yu B."/>
        </authorList>
    </citation>
    <scope>NUCLEOTIDE SEQUENCE [LARGE SCALE GENOMIC DNA]</scope>
    <source>
        <strain evidence="10 11">NM50_B9-20</strain>
    </source>
</reference>
<dbReference type="GO" id="GO:0005886">
    <property type="term" value="C:plasma membrane"/>
    <property type="evidence" value="ECO:0007669"/>
    <property type="project" value="UniProtKB-SubCell"/>
</dbReference>
<evidence type="ECO:0000256" key="8">
    <source>
        <dbReference type="SAM" id="Phobius"/>
    </source>
</evidence>